<gene>
    <name evidence="2" type="ORF">LVJ94_06895</name>
</gene>
<dbReference type="EMBL" id="CP089983">
    <property type="protein sequence ID" value="WXB06963.1"/>
    <property type="molecule type" value="Genomic_DNA"/>
</dbReference>
<name>A0ABZ2L7V3_9BACT</name>
<organism evidence="2 3">
    <name type="scientific">Pendulispora rubella</name>
    <dbReference type="NCBI Taxonomy" id="2741070"/>
    <lineage>
        <taxon>Bacteria</taxon>
        <taxon>Pseudomonadati</taxon>
        <taxon>Myxococcota</taxon>
        <taxon>Myxococcia</taxon>
        <taxon>Myxococcales</taxon>
        <taxon>Sorangiineae</taxon>
        <taxon>Pendulisporaceae</taxon>
        <taxon>Pendulispora</taxon>
    </lineage>
</organism>
<protein>
    <submittedName>
        <fullName evidence="2">Uncharacterized protein</fullName>
    </submittedName>
</protein>
<proteinExistence type="predicted"/>
<evidence type="ECO:0000256" key="1">
    <source>
        <dbReference type="SAM" id="SignalP"/>
    </source>
</evidence>
<reference evidence="2" key="1">
    <citation type="submission" date="2021-12" db="EMBL/GenBank/DDBJ databases">
        <title>Discovery of the Pendulisporaceae a myxobacterial family with distinct sporulation behavior and unique specialized metabolism.</title>
        <authorList>
            <person name="Garcia R."/>
            <person name="Popoff A."/>
            <person name="Bader C.D."/>
            <person name="Loehr J."/>
            <person name="Walesch S."/>
            <person name="Walt C."/>
            <person name="Boldt J."/>
            <person name="Bunk B."/>
            <person name="Haeckl F.J.F.P.J."/>
            <person name="Gunesch A.P."/>
            <person name="Birkelbach J."/>
            <person name="Nuebel U."/>
            <person name="Pietschmann T."/>
            <person name="Bach T."/>
            <person name="Mueller R."/>
        </authorList>
    </citation>
    <scope>NUCLEOTIDE SEQUENCE</scope>
    <source>
        <strain evidence="2">MSr11367</strain>
    </source>
</reference>
<keyword evidence="3" id="KW-1185">Reference proteome</keyword>
<dbReference type="Proteomes" id="UP001374803">
    <property type="component" value="Chromosome"/>
</dbReference>
<feature type="chain" id="PRO_5045506671" evidence="1">
    <location>
        <begin position="26"/>
        <end position="142"/>
    </location>
</feature>
<accession>A0ABZ2L7V3</accession>
<feature type="signal peptide" evidence="1">
    <location>
        <begin position="1"/>
        <end position="25"/>
    </location>
</feature>
<sequence>MNFKLSIIALSVLSFSSALGTIAYAQEDEAGDIAPDDDDDFGVEEFGDYGLAKVTIGAKTYDFHMTECYYDGARVALDGERSGTSLDKVLRSELVVIKGGINFKGLVQNAKFNPQTKKVTVNGTEERGSRKFKIVSKCASGS</sequence>
<evidence type="ECO:0000313" key="3">
    <source>
        <dbReference type="Proteomes" id="UP001374803"/>
    </source>
</evidence>
<evidence type="ECO:0000313" key="2">
    <source>
        <dbReference type="EMBL" id="WXB06963.1"/>
    </source>
</evidence>
<keyword evidence="1" id="KW-0732">Signal</keyword>
<dbReference type="RefSeq" id="WP_394836620.1">
    <property type="nucleotide sequence ID" value="NZ_CP089929.1"/>
</dbReference>